<reference evidence="3 4" key="1">
    <citation type="submission" date="2020-08" db="EMBL/GenBank/DDBJ databases">
        <title>Sequencing the genomes of 1000 actinobacteria strains.</title>
        <authorList>
            <person name="Klenk H.-P."/>
        </authorList>
    </citation>
    <scope>NUCLEOTIDE SEQUENCE [LARGE SCALE GENOMIC DNA]</scope>
    <source>
        <strain evidence="3 4">DSM 44230</strain>
    </source>
</reference>
<proteinExistence type="inferred from homology"/>
<accession>A0A7W7CG46</accession>
<dbReference type="InterPro" id="IPR036291">
    <property type="entry name" value="NAD(P)-bd_dom_sf"/>
</dbReference>
<gene>
    <name evidence="3" type="ORF">HNR67_006415</name>
</gene>
<dbReference type="Gene3D" id="3.40.50.720">
    <property type="entry name" value="NAD(P)-binding Rossmann-like Domain"/>
    <property type="match status" value="1"/>
</dbReference>
<name>A0A7W7CG46_9PSEU</name>
<evidence type="ECO:0000256" key="2">
    <source>
        <dbReference type="ARBA" id="ARBA00023002"/>
    </source>
</evidence>
<dbReference type="PRINTS" id="PR00080">
    <property type="entry name" value="SDRFAMILY"/>
</dbReference>
<protein>
    <submittedName>
        <fullName evidence="3">NAD(P)-dependent dehydrogenase (Short-subunit alcohol dehydrogenase family)</fullName>
    </submittedName>
</protein>
<dbReference type="Proteomes" id="UP000533598">
    <property type="component" value="Unassembled WGS sequence"/>
</dbReference>
<dbReference type="FunFam" id="3.40.50.720:FF:000084">
    <property type="entry name" value="Short-chain dehydrogenase reductase"/>
    <property type="match status" value="1"/>
</dbReference>
<comment type="caution">
    <text evidence="3">The sequence shown here is derived from an EMBL/GenBank/DDBJ whole genome shotgun (WGS) entry which is preliminary data.</text>
</comment>
<keyword evidence="4" id="KW-1185">Reference proteome</keyword>
<keyword evidence="2" id="KW-0560">Oxidoreductase</keyword>
<evidence type="ECO:0000313" key="4">
    <source>
        <dbReference type="Proteomes" id="UP000533598"/>
    </source>
</evidence>
<sequence>MSGRSRCAVVTGAAAGIGAATARRLAAADYQVIGVDLVASTMDNGTHPLVGDVAAEDTWRRVLELADDLAGGVDALVCNAFTVTVRPLHEQSRTEWTRQLEVNLTGAYLAAHACLPTLMPRRGAMVLVSSVHAHFGIPGHPGYAASKGGLVSLARQLAVEYAPEVRVNAVLPGPVLTAAWDRVSQTDRERSARATPARRLGDPAEVAEVVNFLLSPAASFVTGAELVVDGGWSAAKDSS</sequence>
<dbReference type="CDD" id="cd05233">
    <property type="entry name" value="SDR_c"/>
    <property type="match status" value="1"/>
</dbReference>
<dbReference type="PRINTS" id="PR00081">
    <property type="entry name" value="GDHRDH"/>
</dbReference>
<dbReference type="GO" id="GO:0016491">
    <property type="term" value="F:oxidoreductase activity"/>
    <property type="evidence" value="ECO:0007669"/>
    <property type="project" value="UniProtKB-KW"/>
</dbReference>
<dbReference type="PROSITE" id="PS00061">
    <property type="entry name" value="ADH_SHORT"/>
    <property type="match status" value="1"/>
</dbReference>
<dbReference type="InterPro" id="IPR020904">
    <property type="entry name" value="Sc_DH/Rdtase_CS"/>
</dbReference>
<evidence type="ECO:0000313" key="3">
    <source>
        <dbReference type="EMBL" id="MBB4680297.1"/>
    </source>
</evidence>
<dbReference type="RefSeq" id="WP_185005991.1">
    <property type="nucleotide sequence ID" value="NZ_BAAAUI010000009.1"/>
</dbReference>
<organism evidence="3 4">
    <name type="scientific">Crossiella cryophila</name>
    <dbReference type="NCBI Taxonomy" id="43355"/>
    <lineage>
        <taxon>Bacteria</taxon>
        <taxon>Bacillati</taxon>
        <taxon>Actinomycetota</taxon>
        <taxon>Actinomycetes</taxon>
        <taxon>Pseudonocardiales</taxon>
        <taxon>Pseudonocardiaceae</taxon>
        <taxon>Crossiella</taxon>
    </lineage>
</organism>
<dbReference type="AlphaFoldDB" id="A0A7W7CG46"/>
<comment type="similarity">
    <text evidence="1">Belongs to the short-chain dehydrogenases/reductases (SDR) family.</text>
</comment>
<dbReference type="SUPFAM" id="SSF51735">
    <property type="entry name" value="NAD(P)-binding Rossmann-fold domains"/>
    <property type="match status" value="1"/>
</dbReference>
<evidence type="ECO:0000256" key="1">
    <source>
        <dbReference type="ARBA" id="ARBA00006484"/>
    </source>
</evidence>
<dbReference type="EMBL" id="JACHMH010000001">
    <property type="protein sequence ID" value="MBB4680297.1"/>
    <property type="molecule type" value="Genomic_DNA"/>
</dbReference>
<dbReference type="Pfam" id="PF13561">
    <property type="entry name" value="adh_short_C2"/>
    <property type="match status" value="1"/>
</dbReference>
<dbReference type="PANTHER" id="PTHR24321:SF8">
    <property type="entry name" value="ESTRADIOL 17-BETA-DEHYDROGENASE 8-RELATED"/>
    <property type="match status" value="1"/>
</dbReference>
<dbReference type="PANTHER" id="PTHR24321">
    <property type="entry name" value="DEHYDROGENASES, SHORT CHAIN"/>
    <property type="match status" value="1"/>
</dbReference>
<dbReference type="InterPro" id="IPR002347">
    <property type="entry name" value="SDR_fam"/>
</dbReference>